<protein>
    <submittedName>
        <fullName evidence="1">38k</fullName>
    </submittedName>
</protein>
<gene>
    <name evidence="1" type="primary">ORF-53</name>
</gene>
<dbReference type="InterPro" id="IPR036412">
    <property type="entry name" value="HAD-like_sf"/>
</dbReference>
<proteinExistence type="predicted"/>
<dbReference type="Pfam" id="PF05152">
    <property type="entry name" value="DUF705"/>
    <property type="match status" value="1"/>
</dbReference>
<dbReference type="KEGG" id="vg:23301691"/>
<dbReference type="OrthoDB" id="4999at10239"/>
<dbReference type="SUPFAM" id="SSF56784">
    <property type="entry name" value="HAD-like"/>
    <property type="match status" value="1"/>
</dbReference>
<reference evidence="1 2" key="1">
    <citation type="journal article" date="2009" name="J. Invertebr. Pathol.">
        <title>Identification of a new nucleopolyhedrovirus from naturally-infected Condylorrhiza vestigialis (Guenee) (Lepidoptera: Crambidae) larvae on poplar plantations in South Brazil.</title>
        <authorList>
            <person name="Castro M.E."/>
            <person name="Ribeiro Z.M."/>
            <person name="Santos A.C."/>
            <person name="Souza M.L."/>
            <person name="Machado E.B."/>
            <person name="Sousa N.J."/>
            <person name="Moscardi F."/>
        </authorList>
    </citation>
    <scope>NUCLEOTIDE SEQUENCE [LARGE SCALE GENOMIC DNA]</scope>
</reference>
<dbReference type="InterPro" id="IPR010033">
    <property type="entry name" value="HAD_SF_ppase_IIIC"/>
</dbReference>
<dbReference type="Gene3D" id="3.40.50.1000">
    <property type="entry name" value="HAD superfamily/HAD-like"/>
    <property type="match status" value="1"/>
</dbReference>
<dbReference type="InterPro" id="IPR007827">
    <property type="entry name" value="DUF705"/>
</dbReference>
<evidence type="ECO:0000313" key="1">
    <source>
        <dbReference type="EMBL" id="AJD09218.1"/>
    </source>
</evidence>
<dbReference type="EMBL" id="KJ631623">
    <property type="protein sequence ID" value="AJD09218.1"/>
    <property type="molecule type" value="Genomic_DNA"/>
</dbReference>
<evidence type="ECO:0000313" key="2">
    <source>
        <dbReference type="Proteomes" id="UP000202427"/>
    </source>
</evidence>
<dbReference type="GeneID" id="23301691"/>
<accession>A0A0B4UM15</accession>
<dbReference type="CDD" id="cd01427">
    <property type="entry name" value="HAD_like"/>
    <property type="match status" value="1"/>
</dbReference>
<dbReference type="NCBIfam" id="TIGR01684">
    <property type="entry name" value="viral_ppase"/>
    <property type="match status" value="1"/>
</dbReference>
<keyword evidence="2" id="KW-1185">Reference proteome</keyword>
<dbReference type="InterPro" id="IPR023214">
    <property type="entry name" value="HAD_sf"/>
</dbReference>
<dbReference type="Proteomes" id="UP000202427">
    <property type="component" value="Segment"/>
</dbReference>
<dbReference type="RefSeq" id="YP_009118536.1">
    <property type="nucleotide sequence ID" value="NC_026430.1"/>
</dbReference>
<sequence>MKCKWVCLRLHDAFYRGHVLVVTEYADLKYLGFEKYEYFEYVLFQLNNGNAQLCNVIASNPRYCMQVFNAQDNMCEVRHCMKMVFKTNVLGHICVLQHKPAMYACLDEWHVMFEFQIPLLQSASLVWEFPHVVVFDLDSTLITEQEKVQIRDPQVYNSLEELRALGCVLVLWSYGSKEHVAYSLQAVQLAPYFDAIISEGSTAEDEPAVLVATTDRELKSHYVPSNFKFDMHAQTGDELPKSPKIVIKILADKRVNYFKSLTLVDDLPSNNFAYDYYVRVKKCPLPVRDWQRYHNQIVDNIDEYDNMYNF</sequence>
<dbReference type="NCBIfam" id="TIGR01681">
    <property type="entry name" value="HAD-SF-IIIC"/>
    <property type="match status" value="1"/>
</dbReference>
<organism evidence="1 2">
    <name type="scientific">Condylorrhiza vestigialis mutiple nucleopolyhedrovirus</name>
    <dbReference type="NCBI Taxonomy" id="1592576"/>
    <lineage>
        <taxon>Viruses</taxon>
        <taxon>Viruses incertae sedis</taxon>
        <taxon>Naldaviricetes</taxon>
        <taxon>Lefavirales</taxon>
        <taxon>Baculoviridae</taxon>
        <taxon>Alphabaculovirus</taxon>
        <taxon>Alphabaculovirus covestigialis</taxon>
    </lineage>
</organism>
<name>A0A0B4UM15_9ABAC</name>